<dbReference type="InterPro" id="IPR037066">
    <property type="entry name" value="Plug_dom_sf"/>
</dbReference>
<dbReference type="Proteomes" id="UP000199440">
    <property type="component" value="Unassembled WGS sequence"/>
</dbReference>
<dbReference type="Pfam" id="PF13715">
    <property type="entry name" value="CarbopepD_reg_2"/>
    <property type="match status" value="1"/>
</dbReference>
<feature type="chain" id="PRO_5011747411" evidence="10">
    <location>
        <begin position="23"/>
        <end position="943"/>
    </location>
</feature>
<feature type="domain" description="TonB-dependent receptor plug" evidence="12">
    <location>
        <begin position="137"/>
        <end position="228"/>
    </location>
</feature>
<sequence length="943" mass="105168">MKLNLKLIVVALFLVQFTFSQKGEVTGKLIDVDFQDPVAFANILVKGTTTGTTSDFDGAYTIPLDEGSYTVTYSFLGYKTVEITDVIIKAGEVTTVDVSMETLAEGLDEVIVAVSVKKNTETAVLGIQKKAVNVLDGLSAETFKKSGSSNVASAIKTVPGVSVQGGKYVYVRGLGDRYTKSILNGVDIPGLDPDRNTIQLDIFPTNIIDNVLVLKSASADLPADFTGGIVNIVTKDYPTQKEYSLSLSGTFNPDMHFNGDYLDYQGGDSDFLGFDDGTRDVPINENQDIPNTYDYDPRLTTITKQFNPVLGAMRSNSGMDYSLGFTMGNQFNVGEGENRLGFLASLSYKNSTTYYEGAENNFYRRNSDKSEFELETDRTQQGDIGQNNVLVSGLLGTSFKTARSKYKLNLLHLQNGESTAGLFNQTLNFSDFVNFSKDNIEYTQRSITNALLTGTHTSEDASWTSEWAVSPTLSKIQDKDIRTTSFQVEDGVYSIAQNNQPKRIWRDLEEINGVAKLDFTKRYELGQKDAKLKFGAYGAYKTRDFSILNFEIQSSNFPTVNYGGNANNILLEENLWTVINNSGSHIDPDISIAEPANTYEAVQQNIAGYVSNEFKVGNKLRTILGLRMEKFESKYTGEDNKNIDDPEKVIFDKETIIDELDFFPTANLIYELTEQVNLRGSYARTTARPSFKEASIAKIFDPLSNNTFIGNINLQPTYINNFDFRVEWFGERAEMIALSSFYKKFKDPIELTYFESSTDNFQPQNLGDANVLGLEFEIRKNLGFIVPALNNFSFNINTSIIKSTQVYSDQERNLRELGLRDGQTLGNDRELQGQSPFLINTGINYEGEKNGMQMGLFYNVQGKTLQVVGNGFVPDVYTMPYHNLNFNLTKSFGVNNNQSINFKIANLMNDDVESEYESYGATNKTFSKRSPGQAFSIGYSIKF</sequence>
<dbReference type="InterPro" id="IPR012910">
    <property type="entry name" value="Plug_dom"/>
</dbReference>
<name>A0A1G9M6U9_9FLAO</name>
<evidence type="ECO:0000256" key="6">
    <source>
        <dbReference type="ARBA" id="ARBA00023136"/>
    </source>
</evidence>
<dbReference type="OrthoDB" id="9768470at2"/>
<evidence type="ECO:0000256" key="10">
    <source>
        <dbReference type="SAM" id="SignalP"/>
    </source>
</evidence>
<keyword evidence="6 8" id="KW-0472">Membrane</keyword>
<dbReference type="InterPro" id="IPR036942">
    <property type="entry name" value="Beta-barrel_TonB_sf"/>
</dbReference>
<dbReference type="RefSeq" id="WP_089886780.1">
    <property type="nucleotide sequence ID" value="NZ_FNGV01000002.1"/>
</dbReference>
<dbReference type="InterPro" id="IPR000531">
    <property type="entry name" value="Beta-barrel_TonB"/>
</dbReference>
<dbReference type="GO" id="GO:0009279">
    <property type="term" value="C:cell outer membrane"/>
    <property type="evidence" value="ECO:0007669"/>
    <property type="project" value="UniProtKB-SubCell"/>
</dbReference>
<dbReference type="STRING" id="192904.SAMN04488514_102387"/>
<keyword evidence="13" id="KW-0675">Receptor</keyword>
<dbReference type="AlphaFoldDB" id="A0A1G9M6U9"/>
<dbReference type="PANTHER" id="PTHR40980:SF4">
    <property type="entry name" value="TONB-DEPENDENT RECEPTOR-LIKE BETA-BARREL DOMAIN-CONTAINING PROTEIN"/>
    <property type="match status" value="1"/>
</dbReference>
<keyword evidence="2 8" id="KW-0813">Transport</keyword>
<comment type="similarity">
    <text evidence="8 9">Belongs to the TonB-dependent receptor family.</text>
</comment>
<accession>A0A1G9M6U9</accession>
<evidence type="ECO:0000256" key="7">
    <source>
        <dbReference type="ARBA" id="ARBA00023237"/>
    </source>
</evidence>
<dbReference type="SUPFAM" id="SSF56935">
    <property type="entry name" value="Porins"/>
    <property type="match status" value="1"/>
</dbReference>
<evidence type="ECO:0000256" key="8">
    <source>
        <dbReference type="PROSITE-ProRule" id="PRU01360"/>
    </source>
</evidence>
<dbReference type="PROSITE" id="PS52016">
    <property type="entry name" value="TONB_DEPENDENT_REC_3"/>
    <property type="match status" value="1"/>
</dbReference>
<gene>
    <name evidence="13" type="ORF">SAMN04488514_102387</name>
</gene>
<dbReference type="SUPFAM" id="SSF49464">
    <property type="entry name" value="Carboxypeptidase regulatory domain-like"/>
    <property type="match status" value="1"/>
</dbReference>
<dbReference type="EMBL" id="FNGV01000002">
    <property type="protein sequence ID" value="SDL69843.1"/>
    <property type="molecule type" value="Genomic_DNA"/>
</dbReference>
<dbReference type="PANTHER" id="PTHR40980">
    <property type="entry name" value="PLUG DOMAIN-CONTAINING PROTEIN"/>
    <property type="match status" value="1"/>
</dbReference>
<dbReference type="InterPro" id="IPR008969">
    <property type="entry name" value="CarboxyPept-like_regulatory"/>
</dbReference>
<evidence type="ECO:0000313" key="13">
    <source>
        <dbReference type="EMBL" id="SDL69843.1"/>
    </source>
</evidence>
<protein>
    <submittedName>
        <fullName evidence="13">TonB-dependent receptor</fullName>
    </submittedName>
</protein>
<dbReference type="InterPro" id="IPR039426">
    <property type="entry name" value="TonB-dep_rcpt-like"/>
</dbReference>
<evidence type="ECO:0000256" key="3">
    <source>
        <dbReference type="ARBA" id="ARBA00022452"/>
    </source>
</evidence>
<dbReference type="Gene3D" id="2.60.40.1120">
    <property type="entry name" value="Carboxypeptidase-like, regulatory domain"/>
    <property type="match status" value="1"/>
</dbReference>
<keyword evidence="4 8" id="KW-0812">Transmembrane</keyword>
<dbReference type="Gene3D" id="2.40.170.20">
    <property type="entry name" value="TonB-dependent receptor, beta-barrel domain"/>
    <property type="match status" value="1"/>
</dbReference>
<evidence type="ECO:0000259" key="11">
    <source>
        <dbReference type="Pfam" id="PF00593"/>
    </source>
</evidence>
<keyword evidence="10" id="KW-0732">Signal</keyword>
<keyword evidence="3 8" id="KW-1134">Transmembrane beta strand</keyword>
<organism evidence="13 14">
    <name type="scientific">Kriegella aquimaris</name>
    <dbReference type="NCBI Taxonomy" id="192904"/>
    <lineage>
        <taxon>Bacteria</taxon>
        <taxon>Pseudomonadati</taxon>
        <taxon>Bacteroidota</taxon>
        <taxon>Flavobacteriia</taxon>
        <taxon>Flavobacteriales</taxon>
        <taxon>Flavobacteriaceae</taxon>
        <taxon>Kriegella</taxon>
    </lineage>
</organism>
<dbReference type="Pfam" id="PF00593">
    <property type="entry name" value="TonB_dep_Rec_b-barrel"/>
    <property type="match status" value="1"/>
</dbReference>
<dbReference type="Pfam" id="PF07715">
    <property type="entry name" value="Plug"/>
    <property type="match status" value="1"/>
</dbReference>
<evidence type="ECO:0000313" key="14">
    <source>
        <dbReference type="Proteomes" id="UP000199440"/>
    </source>
</evidence>
<evidence type="ECO:0000256" key="2">
    <source>
        <dbReference type="ARBA" id="ARBA00022448"/>
    </source>
</evidence>
<dbReference type="Gene3D" id="2.170.130.10">
    <property type="entry name" value="TonB-dependent receptor, plug domain"/>
    <property type="match status" value="1"/>
</dbReference>
<comment type="subcellular location">
    <subcellularLocation>
        <location evidence="1 8">Cell outer membrane</location>
        <topology evidence="1 8">Multi-pass membrane protein</topology>
    </subcellularLocation>
</comment>
<proteinExistence type="inferred from homology"/>
<feature type="domain" description="TonB-dependent receptor-like beta-barrel" evidence="11">
    <location>
        <begin position="428"/>
        <end position="907"/>
    </location>
</feature>
<feature type="signal peptide" evidence="10">
    <location>
        <begin position="1"/>
        <end position="22"/>
    </location>
</feature>
<evidence type="ECO:0000256" key="5">
    <source>
        <dbReference type="ARBA" id="ARBA00023077"/>
    </source>
</evidence>
<evidence type="ECO:0000256" key="1">
    <source>
        <dbReference type="ARBA" id="ARBA00004571"/>
    </source>
</evidence>
<evidence type="ECO:0000259" key="12">
    <source>
        <dbReference type="Pfam" id="PF07715"/>
    </source>
</evidence>
<evidence type="ECO:0000256" key="9">
    <source>
        <dbReference type="RuleBase" id="RU003357"/>
    </source>
</evidence>
<keyword evidence="14" id="KW-1185">Reference proteome</keyword>
<keyword evidence="7 8" id="KW-0998">Cell outer membrane</keyword>
<keyword evidence="5 9" id="KW-0798">TonB box</keyword>
<evidence type="ECO:0000256" key="4">
    <source>
        <dbReference type="ARBA" id="ARBA00022692"/>
    </source>
</evidence>
<reference evidence="13 14" key="1">
    <citation type="submission" date="2016-10" db="EMBL/GenBank/DDBJ databases">
        <authorList>
            <person name="de Groot N.N."/>
        </authorList>
    </citation>
    <scope>NUCLEOTIDE SEQUENCE [LARGE SCALE GENOMIC DNA]</scope>
    <source>
        <strain evidence="13 14">DSM 19886</strain>
    </source>
</reference>